<accession>A0A0G1VUT2</accession>
<dbReference type="EMBL" id="LCQD01000043">
    <property type="protein sequence ID" value="KKW10248.1"/>
    <property type="molecule type" value="Genomic_DNA"/>
</dbReference>
<sequence>MSCPNCKTGIITHRSWVIGKYSEGGKQWCAHKYCQSCRVVVGEGIGKSQNDAIIMAQAEYQEKFTITEKE</sequence>
<dbReference type="AlphaFoldDB" id="A0A0G1VUT2"/>
<comment type="caution">
    <text evidence="1">The sequence shown here is derived from an EMBL/GenBank/DDBJ whole genome shotgun (WGS) entry which is preliminary data.</text>
</comment>
<evidence type="ECO:0000313" key="1">
    <source>
        <dbReference type="EMBL" id="KKW10248.1"/>
    </source>
</evidence>
<reference evidence="1 2" key="1">
    <citation type="journal article" date="2015" name="Nature">
        <title>rRNA introns, odd ribosomes, and small enigmatic genomes across a large radiation of phyla.</title>
        <authorList>
            <person name="Brown C.T."/>
            <person name="Hug L.A."/>
            <person name="Thomas B.C."/>
            <person name="Sharon I."/>
            <person name="Castelle C.J."/>
            <person name="Singh A."/>
            <person name="Wilkins M.J."/>
            <person name="Williams K.H."/>
            <person name="Banfield J.F."/>
        </authorList>
    </citation>
    <scope>NUCLEOTIDE SEQUENCE [LARGE SCALE GENOMIC DNA]</scope>
</reference>
<organism evidence="1 2">
    <name type="scientific">Candidatus Gottesmanbacteria bacterium GW2011_GWB1_49_7</name>
    <dbReference type="NCBI Taxonomy" id="1618448"/>
    <lineage>
        <taxon>Bacteria</taxon>
        <taxon>Candidatus Gottesmaniibacteriota</taxon>
    </lineage>
</organism>
<dbReference type="Proteomes" id="UP000034588">
    <property type="component" value="Unassembled WGS sequence"/>
</dbReference>
<name>A0A0G1VUT2_9BACT</name>
<gene>
    <name evidence="1" type="ORF">UY48_C0043G0008</name>
</gene>
<protein>
    <submittedName>
        <fullName evidence="1">Uncharacterized protein</fullName>
    </submittedName>
</protein>
<proteinExistence type="predicted"/>
<evidence type="ECO:0000313" key="2">
    <source>
        <dbReference type="Proteomes" id="UP000034588"/>
    </source>
</evidence>